<keyword evidence="1" id="KW-0472">Membrane</keyword>
<proteinExistence type="predicted"/>
<evidence type="ECO:0000313" key="2">
    <source>
        <dbReference type="EMBL" id="MFC5365819.1"/>
    </source>
</evidence>
<organism evidence="2 3">
    <name type="scientific">Salinirubrum litoreum</name>
    <dbReference type="NCBI Taxonomy" id="1126234"/>
    <lineage>
        <taxon>Archaea</taxon>
        <taxon>Methanobacteriati</taxon>
        <taxon>Methanobacteriota</taxon>
        <taxon>Stenosarchaea group</taxon>
        <taxon>Halobacteria</taxon>
        <taxon>Halobacteriales</taxon>
        <taxon>Haloferacaceae</taxon>
        <taxon>Salinirubrum</taxon>
    </lineage>
</organism>
<evidence type="ECO:0000256" key="1">
    <source>
        <dbReference type="SAM" id="Phobius"/>
    </source>
</evidence>
<reference evidence="2 3" key="1">
    <citation type="journal article" date="2019" name="Int. J. Syst. Evol. Microbiol.">
        <title>The Global Catalogue of Microorganisms (GCM) 10K type strain sequencing project: providing services to taxonomists for standard genome sequencing and annotation.</title>
        <authorList>
            <consortium name="The Broad Institute Genomics Platform"/>
            <consortium name="The Broad Institute Genome Sequencing Center for Infectious Disease"/>
            <person name="Wu L."/>
            <person name="Ma J."/>
        </authorList>
    </citation>
    <scope>NUCLEOTIDE SEQUENCE [LARGE SCALE GENOMIC DNA]</scope>
    <source>
        <strain evidence="2 3">CGMCC 1.12237</strain>
    </source>
</reference>
<accession>A0ABD5R706</accession>
<evidence type="ECO:0008006" key="4">
    <source>
        <dbReference type="Google" id="ProtNLM"/>
    </source>
</evidence>
<dbReference type="EMBL" id="JBHSKX010000001">
    <property type="protein sequence ID" value="MFC5365819.1"/>
    <property type="molecule type" value="Genomic_DNA"/>
</dbReference>
<keyword evidence="3" id="KW-1185">Reference proteome</keyword>
<keyword evidence="1" id="KW-1133">Transmembrane helix</keyword>
<comment type="caution">
    <text evidence="2">The sequence shown here is derived from an EMBL/GenBank/DDBJ whole genome shotgun (WGS) entry which is preliminary data.</text>
</comment>
<name>A0ABD5R706_9EURY</name>
<dbReference type="RefSeq" id="WP_227228870.1">
    <property type="nucleotide sequence ID" value="NZ_JAJCVJ010000001.1"/>
</dbReference>
<keyword evidence="1" id="KW-0812">Transmembrane</keyword>
<feature type="transmembrane region" description="Helical" evidence="1">
    <location>
        <begin position="293"/>
        <end position="312"/>
    </location>
</feature>
<dbReference type="AlphaFoldDB" id="A0ABD5R706"/>
<sequence length="315" mass="34419">MSWIKLTLIAVLLVSSVQPAAGGVAPDIDTVHHQPNELLQERELNGSFGINFTVSFDEQSRVATVTAHNGLDRTQESVFVINVDDRPFSSTRHNLSSGESKSWRINVTDGLNAVEKNHTVTISTRGDYVQYNFTEEFDPDETEVLPVPRITDVTVENGTIRGEPSTVAMVTLRNPSVQTYGMKLMAFTEGTDGSLYPSSVSPKSNRTIKVELLDPRGKLVAGEVRLYSGNLSAGDGGIDQVEFVGRAGEETNHWNQSYEAVKGTWRKDNYVYQNESVPDSDVDPLVEGIDDRLVGAGVAAAVLALLAVLLVARRR</sequence>
<evidence type="ECO:0000313" key="3">
    <source>
        <dbReference type="Proteomes" id="UP001596201"/>
    </source>
</evidence>
<protein>
    <recommendedName>
        <fullName evidence="4">PGF-CTERM sorting domain-containing protein</fullName>
    </recommendedName>
</protein>
<gene>
    <name evidence="2" type="ORF">ACFPJ5_02635</name>
</gene>
<dbReference type="Proteomes" id="UP001596201">
    <property type="component" value="Unassembled WGS sequence"/>
</dbReference>